<dbReference type="OrthoDB" id="10262413at2759"/>
<dbReference type="InterPro" id="IPR016040">
    <property type="entry name" value="NAD(P)-bd_dom"/>
</dbReference>
<dbReference type="STRING" id="1684307.A0A316U5F5"/>
<dbReference type="GO" id="GO:0004029">
    <property type="term" value="F:aldehyde dehydrogenase (NAD+) activity"/>
    <property type="evidence" value="ECO:0007669"/>
    <property type="project" value="TreeGrafter"/>
</dbReference>
<accession>A0A316U5F5</accession>
<dbReference type="RefSeq" id="XP_025347590.1">
    <property type="nucleotide sequence ID" value="XM_025489739.1"/>
</dbReference>
<evidence type="ECO:0000313" key="2">
    <source>
        <dbReference type="EMBL" id="PWN20430.1"/>
    </source>
</evidence>
<proteinExistence type="predicted"/>
<dbReference type="PANTHER" id="PTHR48079:SF6">
    <property type="entry name" value="NAD(P)-BINDING DOMAIN-CONTAINING PROTEIN-RELATED"/>
    <property type="match status" value="1"/>
</dbReference>
<dbReference type="Gene3D" id="3.40.50.720">
    <property type="entry name" value="NAD(P)-binding Rossmann-like Domain"/>
    <property type="match status" value="2"/>
</dbReference>
<evidence type="ECO:0000313" key="3">
    <source>
        <dbReference type="Proteomes" id="UP000245942"/>
    </source>
</evidence>
<dbReference type="SUPFAM" id="SSF51735">
    <property type="entry name" value="NAD(P)-binding Rossmann-fold domains"/>
    <property type="match status" value="1"/>
</dbReference>
<evidence type="ECO:0000259" key="1">
    <source>
        <dbReference type="Pfam" id="PF13460"/>
    </source>
</evidence>
<keyword evidence="3" id="KW-1185">Reference proteome</keyword>
<dbReference type="InterPro" id="IPR051783">
    <property type="entry name" value="NAD(P)-dependent_oxidoreduct"/>
</dbReference>
<dbReference type="AlphaFoldDB" id="A0A316U5F5"/>
<reference evidence="2 3" key="1">
    <citation type="journal article" date="2018" name="Mol. Biol. Evol.">
        <title>Broad Genomic Sampling Reveals a Smut Pathogenic Ancestry of the Fungal Clade Ustilaginomycotina.</title>
        <authorList>
            <person name="Kijpornyongpan T."/>
            <person name="Mondo S.J."/>
            <person name="Barry K."/>
            <person name="Sandor L."/>
            <person name="Lee J."/>
            <person name="Lipzen A."/>
            <person name="Pangilinan J."/>
            <person name="LaButti K."/>
            <person name="Hainaut M."/>
            <person name="Henrissat B."/>
            <person name="Grigoriev I.V."/>
            <person name="Spatafora J.W."/>
            <person name="Aime M.C."/>
        </authorList>
    </citation>
    <scope>NUCLEOTIDE SEQUENCE [LARGE SCALE GENOMIC DNA]</scope>
    <source>
        <strain evidence="2 3">MCA 4718</strain>
    </source>
</reference>
<feature type="domain" description="NAD(P)-binding" evidence="1">
    <location>
        <begin position="16"/>
        <end position="122"/>
    </location>
</feature>
<dbReference type="GO" id="GO:0005737">
    <property type="term" value="C:cytoplasm"/>
    <property type="evidence" value="ECO:0007669"/>
    <property type="project" value="TreeGrafter"/>
</dbReference>
<dbReference type="PANTHER" id="PTHR48079">
    <property type="entry name" value="PROTEIN YEEZ"/>
    <property type="match status" value="1"/>
</dbReference>
<dbReference type="Pfam" id="PF13460">
    <property type="entry name" value="NAD_binding_10"/>
    <property type="match status" value="1"/>
</dbReference>
<name>A0A316U5F5_9BASI</name>
<dbReference type="GeneID" id="37011473"/>
<dbReference type="EMBL" id="KZ819328">
    <property type="protein sequence ID" value="PWN20430.1"/>
    <property type="molecule type" value="Genomic_DNA"/>
</dbReference>
<sequence>MSSSSSQKTLFLVGPGLIGGSLLVKLKEVRPDLKLHALTRRKEQADSLSSLGISPILGSLEDHDVIAEWAAKSDIVIHAASADDDKGAFAIIDGLTSRPKNASRAVYIQTSGNDELVNSARGFAGKSTEEKTLSDVDLDDAALLKRIHPQAYHHHVDGPLLKRLLNPAKEKEHNVVGSIMMPPLIYGIGSEPWKRLSIQTPMLTQAMIDRGTVALPEAGEHEGTSGHWNAVWVHDLVDAYVALLSHLENLQPGEQKTHIVFPAEKKPFAWREHFAAVASELKRLGHPSAQGEPRLLKTRDDFYEFIGGKENPYSECFAFLVWGKENSFTSPDLLGSLGFEHKAKGVVDSILSGKELEGFIKERLNK</sequence>
<dbReference type="Proteomes" id="UP000245942">
    <property type="component" value="Unassembled WGS sequence"/>
</dbReference>
<gene>
    <name evidence="2" type="ORF">BCV69DRAFT_209613</name>
</gene>
<organism evidence="2 3">
    <name type="scientific">Pseudomicrostroma glucosiphilum</name>
    <dbReference type="NCBI Taxonomy" id="1684307"/>
    <lineage>
        <taxon>Eukaryota</taxon>
        <taxon>Fungi</taxon>
        <taxon>Dikarya</taxon>
        <taxon>Basidiomycota</taxon>
        <taxon>Ustilaginomycotina</taxon>
        <taxon>Exobasidiomycetes</taxon>
        <taxon>Microstromatales</taxon>
        <taxon>Microstromatales incertae sedis</taxon>
        <taxon>Pseudomicrostroma</taxon>
    </lineage>
</organism>
<dbReference type="InterPro" id="IPR036291">
    <property type="entry name" value="NAD(P)-bd_dom_sf"/>
</dbReference>
<protein>
    <recommendedName>
        <fullName evidence="1">NAD(P)-binding domain-containing protein</fullName>
    </recommendedName>
</protein>